<evidence type="ECO:0000256" key="9">
    <source>
        <dbReference type="RuleBase" id="RU000393"/>
    </source>
</evidence>
<dbReference type="GO" id="GO:0005507">
    <property type="term" value="F:copper ion binding"/>
    <property type="evidence" value="ECO:0007669"/>
    <property type="project" value="InterPro"/>
</dbReference>
<evidence type="ECO:0000256" key="3">
    <source>
        <dbReference type="ARBA" id="ARBA00022833"/>
    </source>
</evidence>
<dbReference type="InterPro" id="IPR018152">
    <property type="entry name" value="SOD_Cu/Zn_BS"/>
</dbReference>
<dbReference type="Proteomes" id="UP001196413">
    <property type="component" value="Unassembled WGS sequence"/>
</dbReference>
<evidence type="ECO:0000259" key="10">
    <source>
        <dbReference type="Pfam" id="PF00080"/>
    </source>
</evidence>
<comment type="cofactor">
    <cofactor evidence="9">
        <name>Cu cation</name>
        <dbReference type="ChEBI" id="CHEBI:23378"/>
    </cofactor>
    <text evidence="9">Binds 1 copper ion per subunit.</text>
</comment>
<dbReference type="Gene3D" id="2.60.40.200">
    <property type="entry name" value="Superoxide dismutase, copper/zinc binding domain"/>
    <property type="match status" value="1"/>
</dbReference>
<keyword evidence="7" id="KW-1015">Disulfide bond</keyword>
<dbReference type="EC" id="1.15.1.1" evidence="9"/>
<dbReference type="InterPro" id="IPR001424">
    <property type="entry name" value="SOD_Cu_Zn_dom"/>
</dbReference>
<dbReference type="CDD" id="cd00305">
    <property type="entry name" value="Cu-Zn_Superoxide_Dismutase"/>
    <property type="match status" value="1"/>
</dbReference>
<dbReference type="InterPro" id="IPR036423">
    <property type="entry name" value="SOD-like_Cu/Zn_dom_sf"/>
</dbReference>
<comment type="function">
    <text evidence="9">Destroys radicals which are normally produced within the cells and which are toxic to biological systems.</text>
</comment>
<dbReference type="InterPro" id="IPR024134">
    <property type="entry name" value="SOD_Cu/Zn_/chaperone"/>
</dbReference>
<keyword evidence="3 9" id="KW-0862">Zinc</keyword>
<comment type="caution">
    <text evidence="11">The sequence shown here is derived from an EMBL/GenBank/DDBJ whole genome shotgun (WGS) entry which is preliminary data.</text>
</comment>
<gene>
    <name evidence="11" type="ORF">KIN20_012659</name>
</gene>
<dbReference type="SUPFAM" id="SSF49329">
    <property type="entry name" value="Cu,Zn superoxide dismutase-like"/>
    <property type="match status" value="1"/>
</dbReference>
<reference evidence="11" key="1">
    <citation type="submission" date="2021-06" db="EMBL/GenBank/DDBJ databases">
        <title>Parelaphostrongylus tenuis whole genome reference sequence.</title>
        <authorList>
            <person name="Garwood T.J."/>
            <person name="Larsen P.A."/>
            <person name="Fountain-Jones N.M."/>
            <person name="Garbe J.R."/>
            <person name="Macchietto M.G."/>
            <person name="Kania S.A."/>
            <person name="Gerhold R.W."/>
            <person name="Richards J.E."/>
            <person name="Wolf T.M."/>
        </authorList>
    </citation>
    <scope>NUCLEOTIDE SEQUENCE</scope>
    <source>
        <strain evidence="11">MNPRO001-30</strain>
        <tissue evidence="11">Meninges</tissue>
    </source>
</reference>
<dbReference type="PROSITE" id="PS00332">
    <property type="entry name" value="SOD_CU_ZN_2"/>
    <property type="match status" value="1"/>
</dbReference>
<evidence type="ECO:0000256" key="7">
    <source>
        <dbReference type="ARBA" id="ARBA00023157"/>
    </source>
</evidence>
<dbReference type="FunFam" id="2.60.40.200:FF:000003">
    <property type="entry name" value="Superoxide dismutase [Cu-Zn], chloroplastic"/>
    <property type="match status" value="1"/>
</dbReference>
<evidence type="ECO:0000256" key="2">
    <source>
        <dbReference type="ARBA" id="ARBA00022723"/>
    </source>
</evidence>
<dbReference type="PRINTS" id="PR00068">
    <property type="entry name" value="CUZNDISMTASE"/>
</dbReference>
<evidence type="ECO:0000313" key="11">
    <source>
        <dbReference type="EMBL" id="KAJ1355315.1"/>
    </source>
</evidence>
<dbReference type="Pfam" id="PF00080">
    <property type="entry name" value="Sod_Cu"/>
    <property type="match status" value="1"/>
</dbReference>
<evidence type="ECO:0000256" key="1">
    <source>
        <dbReference type="ARBA" id="ARBA00010457"/>
    </source>
</evidence>
<evidence type="ECO:0000256" key="5">
    <source>
        <dbReference type="ARBA" id="ARBA00023002"/>
    </source>
</evidence>
<evidence type="ECO:0000256" key="8">
    <source>
        <dbReference type="ARBA" id="ARBA00049204"/>
    </source>
</evidence>
<organism evidence="11 12">
    <name type="scientific">Parelaphostrongylus tenuis</name>
    <name type="common">Meningeal worm</name>
    <dbReference type="NCBI Taxonomy" id="148309"/>
    <lineage>
        <taxon>Eukaryota</taxon>
        <taxon>Metazoa</taxon>
        <taxon>Ecdysozoa</taxon>
        <taxon>Nematoda</taxon>
        <taxon>Chromadorea</taxon>
        <taxon>Rhabditida</taxon>
        <taxon>Rhabditina</taxon>
        <taxon>Rhabditomorpha</taxon>
        <taxon>Strongyloidea</taxon>
        <taxon>Metastrongylidae</taxon>
        <taxon>Parelaphostrongylus</taxon>
    </lineage>
</organism>
<proteinExistence type="inferred from homology"/>
<comment type="similarity">
    <text evidence="1 9">Belongs to the Cu-Zn superoxide dismutase family.</text>
</comment>
<comment type="catalytic activity">
    <reaction evidence="8 9">
        <text>2 superoxide + 2 H(+) = H2O2 + O2</text>
        <dbReference type="Rhea" id="RHEA:20696"/>
        <dbReference type="ChEBI" id="CHEBI:15378"/>
        <dbReference type="ChEBI" id="CHEBI:15379"/>
        <dbReference type="ChEBI" id="CHEBI:16240"/>
        <dbReference type="ChEBI" id="CHEBI:18421"/>
        <dbReference type="EC" id="1.15.1.1"/>
    </reaction>
</comment>
<dbReference type="PANTHER" id="PTHR10003">
    <property type="entry name" value="SUPEROXIDE DISMUTASE CU-ZN -RELATED"/>
    <property type="match status" value="1"/>
</dbReference>
<evidence type="ECO:0000313" key="12">
    <source>
        <dbReference type="Proteomes" id="UP001196413"/>
    </source>
</evidence>
<name>A0AAD5QNA7_PARTN</name>
<evidence type="ECO:0000256" key="6">
    <source>
        <dbReference type="ARBA" id="ARBA00023008"/>
    </source>
</evidence>
<comment type="cofactor">
    <cofactor evidence="9">
        <name>Zn(2+)</name>
        <dbReference type="ChEBI" id="CHEBI:29105"/>
    </cofactor>
    <text evidence="9">Binds 1 zinc ion per subunit.</text>
</comment>
<keyword evidence="6 9" id="KW-0186">Copper</keyword>
<accession>A0AAD5QNA7</accession>
<dbReference type="EMBL" id="JAHQIW010002435">
    <property type="protein sequence ID" value="KAJ1355315.1"/>
    <property type="molecule type" value="Genomic_DNA"/>
</dbReference>
<feature type="domain" description="Superoxide dismutase copper/zinc binding" evidence="10">
    <location>
        <begin position="45"/>
        <end position="176"/>
    </location>
</feature>
<keyword evidence="2 9" id="KW-0479">Metal-binding</keyword>
<dbReference type="AlphaFoldDB" id="A0AAD5QNA7"/>
<keyword evidence="5 9" id="KW-0560">Oxidoreductase</keyword>
<sequence>MTACEVIGLPANAVINSLLFIAGSRQVLKAQATMFAKGDLQSEIGMVDFIQIGNLVKISGVVKGLTPGFHGFHVHEKGNLGNGCADAGGHYNPYNKDHGAPYDGNRHVGDLGNIFASRNNVTIISIMDSMVKLSGPNSVVGRAIVIHSDIDDLGRGNSPASKTTGNSGSRVACGVIRLF</sequence>
<dbReference type="GO" id="GO:0004784">
    <property type="term" value="F:superoxide dismutase activity"/>
    <property type="evidence" value="ECO:0007669"/>
    <property type="project" value="UniProtKB-EC"/>
</dbReference>
<keyword evidence="4" id="KW-0049">Antioxidant</keyword>
<evidence type="ECO:0000256" key="4">
    <source>
        <dbReference type="ARBA" id="ARBA00022862"/>
    </source>
</evidence>
<protein>
    <recommendedName>
        <fullName evidence="9">Superoxide dismutase [Cu-Zn]</fullName>
        <ecNumber evidence="9">1.15.1.1</ecNumber>
    </recommendedName>
</protein>
<keyword evidence="12" id="KW-1185">Reference proteome</keyword>